<sequence>MLHIPLSVYEPNLLNHIATSEHLLIFMGLASIH</sequence>
<name>A0A8S5NAY5_9CAUD</name>
<reference evidence="1" key="1">
    <citation type="journal article" date="2021" name="Proc. Natl. Acad. Sci. U.S.A.">
        <title>A Catalog of Tens of Thousands of Viruses from Human Metagenomes Reveals Hidden Associations with Chronic Diseases.</title>
        <authorList>
            <person name="Tisza M.J."/>
            <person name="Buck C.B."/>
        </authorList>
    </citation>
    <scope>NUCLEOTIDE SEQUENCE</scope>
    <source>
        <strain evidence="1">Ctx322</strain>
    </source>
</reference>
<organism evidence="1">
    <name type="scientific">Myoviridae sp. ctx322</name>
    <dbReference type="NCBI Taxonomy" id="2826711"/>
    <lineage>
        <taxon>Viruses</taxon>
        <taxon>Duplodnaviria</taxon>
        <taxon>Heunggongvirae</taxon>
        <taxon>Uroviricota</taxon>
        <taxon>Caudoviricetes</taxon>
    </lineage>
</organism>
<proteinExistence type="predicted"/>
<evidence type="ECO:0000313" key="1">
    <source>
        <dbReference type="EMBL" id="DAD91551.1"/>
    </source>
</evidence>
<protein>
    <submittedName>
        <fullName evidence="1">Uncharacterized protein</fullName>
    </submittedName>
</protein>
<accession>A0A8S5NAY5</accession>
<dbReference type="EMBL" id="BK015115">
    <property type="protein sequence ID" value="DAD91551.1"/>
    <property type="molecule type" value="Genomic_DNA"/>
</dbReference>